<protein>
    <submittedName>
        <fullName evidence="1">Uncharacterized protein</fullName>
    </submittedName>
</protein>
<dbReference type="AlphaFoldDB" id="A0A2D4J8F9"/>
<reference evidence="1" key="2">
    <citation type="submission" date="2017-11" db="EMBL/GenBank/DDBJ databases">
        <title>Coralsnake Venomics: Analyses of Venom Gland Transcriptomes and Proteomes of Six Brazilian Taxa.</title>
        <authorList>
            <person name="Aird S.D."/>
            <person name="Jorge da Silva N."/>
            <person name="Qiu L."/>
            <person name="Villar-Briones A."/>
            <person name="Aparecida-Saddi V."/>
            <person name="Campos-Telles M.P."/>
            <person name="Grau M."/>
            <person name="Mikheyev A.S."/>
        </authorList>
    </citation>
    <scope>NUCLEOTIDE SEQUENCE</scope>
    <source>
        <tissue evidence="1">Venom_gland</tissue>
    </source>
</reference>
<proteinExistence type="predicted"/>
<sequence length="101" mass="11898">MYLFSSAKKYSLKSSVITRYRSAEFIIIHNLILFDTRPLLNLFVNQSTKTYIVTHKQRFVQIYFLTFEGWKPEHLMSKTCSLNLGMQTRGINNISNLYVPQ</sequence>
<name>A0A2D4J8F9_MICLE</name>
<accession>A0A2D4J8F9</accession>
<organism evidence="1">
    <name type="scientific">Micrurus lemniscatus lemniscatus</name>
    <dbReference type="NCBI Taxonomy" id="129467"/>
    <lineage>
        <taxon>Eukaryota</taxon>
        <taxon>Metazoa</taxon>
        <taxon>Chordata</taxon>
        <taxon>Craniata</taxon>
        <taxon>Vertebrata</taxon>
        <taxon>Euteleostomi</taxon>
        <taxon>Lepidosauria</taxon>
        <taxon>Squamata</taxon>
        <taxon>Bifurcata</taxon>
        <taxon>Unidentata</taxon>
        <taxon>Episquamata</taxon>
        <taxon>Toxicofera</taxon>
        <taxon>Serpentes</taxon>
        <taxon>Colubroidea</taxon>
        <taxon>Elapidae</taxon>
        <taxon>Elapinae</taxon>
        <taxon>Micrurus</taxon>
    </lineage>
</organism>
<reference evidence="1" key="1">
    <citation type="submission" date="2017-07" db="EMBL/GenBank/DDBJ databases">
        <authorList>
            <person name="Mikheyev A."/>
            <person name="Grau M."/>
        </authorList>
    </citation>
    <scope>NUCLEOTIDE SEQUENCE</scope>
    <source>
        <tissue evidence="1">Venom_gland</tissue>
    </source>
</reference>
<dbReference type="EMBL" id="IACK01153197">
    <property type="protein sequence ID" value="LAA92772.1"/>
    <property type="molecule type" value="Transcribed_RNA"/>
</dbReference>
<evidence type="ECO:0000313" key="1">
    <source>
        <dbReference type="EMBL" id="LAA92772.1"/>
    </source>
</evidence>